<proteinExistence type="predicted"/>
<evidence type="ECO:0000313" key="2">
    <source>
        <dbReference type="Proteomes" id="UP000541154"/>
    </source>
</evidence>
<comment type="caution">
    <text evidence="1">The sequence shown here is derived from an EMBL/GenBank/DDBJ whole genome shotgun (WGS) entry which is preliminary data.</text>
</comment>
<name>A0A8H5ZZR4_PETAA</name>
<accession>A0A8H5ZZR4</accession>
<reference evidence="1 2" key="1">
    <citation type="submission" date="2019-04" db="EMBL/GenBank/DDBJ databases">
        <title>Aspergillus burnettii sp. nov., novel species from soil in southeast Queensland.</title>
        <authorList>
            <person name="Gilchrist C.L.M."/>
            <person name="Pitt J.I."/>
            <person name="Lange L."/>
            <person name="Lacey H.J."/>
            <person name="Vuong D."/>
            <person name="Midgley D.J."/>
            <person name="Greenfield P."/>
            <person name="Bradbury M."/>
            <person name="Lacey E."/>
            <person name="Busk P.K."/>
            <person name="Pilgaard B."/>
            <person name="Chooi Y.H."/>
            <person name="Piggott A.M."/>
        </authorList>
    </citation>
    <scope>NUCLEOTIDE SEQUENCE [LARGE SCALE GENOMIC DNA]</scope>
    <source>
        <strain evidence="1 2">FRR 5400</strain>
    </source>
</reference>
<organism evidence="1 2">
    <name type="scientific">Petromyces alliaceus</name>
    <name type="common">Aspergillus alliaceus</name>
    <dbReference type="NCBI Taxonomy" id="209559"/>
    <lineage>
        <taxon>Eukaryota</taxon>
        <taxon>Fungi</taxon>
        <taxon>Dikarya</taxon>
        <taxon>Ascomycota</taxon>
        <taxon>Pezizomycotina</taxon>
        <taxon>Eurotiomycetes</taxon>
        <taxon>Eurotiomycetidae</taxon>
        <taxon>Eurotiales</taxon>
        <taxon>Aspergillaceae</taxon>
        <taxon>Aspergillus</taxon>
        <taxon>Aspergillus subgen. Circumdati</taxon>
    </lineage>
</organism>
<sequence>MSSSSLGSSEIATSQYSQKLSDRLRSTLRNSSGTLKLEKLIPKMPYPIRDCGKRCFEPGMCVIIARHDLPGSAVLHEPRGLKSNGQLTRIHSQYLPNPSMQVPFVRQSSIIKWLGREILVPWHDIDVVKTLQRHAFLKAEN</sequence>
<evidence type="ECO:0000313" key="1">
    <source>
        <dbReference type="EMBL" id="KAF5858237.1"/>
    </source>
</evidence>
<protein>
    <submittedName>
        <fullName evidence="1">Uncharacterized protein</fullName>
    </submittedName>
</protein>
<dbReference type="Proteomes" id="UP000541154">
    <property type="component" value="Unassembled WGS sequence"/>
</dbReference>
<dbReference type="AlphaFoldDB" id="A0A8H5ZZR4"/>
<gene>
    <name evidence="1" type="ORF">ETB97_004643</name>
</gene>
<dbReference type="EMBL" id="SPNV01000214">
    <property type="protein sequence ID" value="KAF5858237.1"/>
    <property type="molecule type" value="Genomic_DNA"/>
</dbReference>
<keyword evidence="2" id="KW-1185">Reference proteome</keyword>